<sequence length="92" mass="10173">MVIGDKFTIKEKILLAKFSLLNIDIILKGVPNTEAKNASDIKACRIDSALSFEVLDDMYVQVGITIIVASAVKIEILVNIFRFFLSKKDSAP</sequence>
<evidence type="ECO:0000256" key="1">
    <source>
        <dbReference type="SAM" id="Phobius"/>
    </source>
</evidence>
<comment type="caution">
    <text evidence="2">The sequence shown here is derived from an EMBL/GenBank/DDBJ whole genome shotgun (WGS) entry which is preliminary data.</text>
</comment>
<dbReference type="AlphaFoldDB" id="A0A6N8FPB1"/>
<name>A0A6N8FPB1_9BACI</name>
<evidence type="ECO:0000313" key="3">
    <source>
        <dbReference type="Proteomes" id="UP000469125"/>
    </source>
</evidence>
<evidence type="ECO:0000313" key="2">
    <source>
        <dbReference type="EMBL" id="MUK89298.1"/>
    </source>
</evidence>
<protein>
    <submittedName>
        <fullName evidence="2">Sodium:proton antiporter</fullName>
    </submittedName>
</protein>
<gene>
    <name evidence="2" type="ORF">GMD78_13040</name>
</gene>
<proteinExistence type="predicted"/>
<keyword evidence="1" id="KW-0472">Membrane</keyword>
<accession>A0A6N8FPB1</accession>
<dbReference type="EMBL" id="WOCA01000010">
    <property type="protein sequence ID" value="MUK89298.1"/>
    <property type="molecule type" value="Genomic_DNA"/>
</dbReference>
<keyword evidence="3" id="KW-1185">Reference proteome</keyword>
<organism evidence="2 3">
    <name type="scientific">Ornithinibacillus caprae</name>
    <dbReference type="NCBI Taxonomy" id="2678566"/>
    <lineage>
        <taxon>Bacteria</taxon>
        <taxon>Bacillati</taxon>
        <taxon>Bacillota</taxon>
        <taxon>Bacilli</taxon>
        <taxon>Bacillales</taxon>
        <taxon>Bacillaceae</taxon>
        <taxon>Ornithinibacillus</taxon>
    </lineage>
</organism>
<dbReference type="Proteomes" id="UP000469125">
    <property type="component" value="Unassembled WGS sequence"/>
</dbReference>
<reference evidence="2 3" key="1">
    <citation type="submission" date="2019-11" db="EMBL/GenBank/DDBJ databases">
        <authorList>
            <person name="Li X."/>
        </authorList>
    </citation>
    <scope>NUCLEOTIDE SEQUENCE [LARGE SCALE GENOMIC DNA]</scope>
    <source>
        <strain evidence="2 3">L9</strain>
    </source>
</reference>
<keyword evidence="1" id="KW-1133">Transmembrane helix</keyword>
<keyword evidence="1" id="KW-0812">Transmembrane</keyword>
<feature type="transmembrane region" description="Helical" evidence="1">
    <location>
        <begin position="58"/>
        <end position="85"/>
    </location>
</feature>
<dbReference type="RefSeq" id="WP_155669271.1">
    <property type="nucleotide sequence ID" value="NZ_WOCA01000010.1"/>
</dbReference>